<organism evidence="1 2">
    <name type="scientific">Loigolactobacillus binensis</name>
    <dbReference type="NCBI Taxonomy" id="2559922"/>
    <lineage>
        <taxon>Bacteria</taxon>
        <taxon>Bacillati</taxon>
        <taxon>Bacillota</taxon>
        <taxon>Bacilli</taxon>
        <taxon>Lactobacillales</taxon>
        <taxon>Lactobacillaceae</taxon>
        <taxon>Loigolactobacillus</taxon>
    </lineage>
</organism>
<accession>A0ABW3EBP6</accession>
<evidence type="ECO:0000313" key="1">
    <source>
        <dbReference type="EMBL" id="MFD0897126.1"/>
    </source>
</evidence>
<dbReference type="EMBL" id="JBHTIO010000027">
    <property type="protein sequence ID" value="MFD0897126.1"/>
    <property type="molecule type" value="Genomic_DNA"/>
</dbReference>
<proteinExistence type="predicted"/>
<keyword evidence="2" id="KW-1185">Reference proteome</keyword>
<reference evidence="2" key="1">
    <citation type="journal article" date="2019" name="Int. J. Syst. Evol. Microbiol.">
        <title>The Global Catalogue of Microorganisms (GCM) 10K type strain sequencing project: providing services to taxonomists for standard genome sequencing and annotation.</title>
        <authorList>
            <consortium name="The Broad Institute Genomics Platform"/>
            <consortium name="The Broad Institute Genome Sequencing Center for Infectious Disease"/>
            <person name="Wu L."/>
            <person name="Ma J."/>
        </authorList>
    </citation>
    <scope>NUCLEOTIDE SEQUENCE [LARGE SCALE GENOMIC DNA]</scope>
    <source>
        <strain evidence="2">CCM 8925</strain>
    </source>
</reference>
<name>A0ABW3EBP6_9LACO</name>
<comment type="caution">
    <text evidence="1">The sequence shown here is derived from an EMBL/GenBank/DDBJ whole genome shotgun (WGS) entry which is preliminary data.</text>
</comment>
<dbReference type="Proteomes" id="UP001597104">
    <property type="component" value="Unassembled WGS sequence"/>
</dbReference>
<protein>
    <submittedName>
        <fullName evidence="1">Uncharacterized protein</fullName>
    </submittedName>
</protein>
<evidence type="ECO:0000313" key="2">
    <source>
        <dbReference type="Proteomes" id="UP001597104"/>
    </source>
</evidence>
<sequence>MLRKTKNFLKANGYHYKKKYLSPLVAPENYYVLKFGKNHLNNRYIVQYSYTWTGRMKVTQIDLRLHGQKRPRVFANEAQLLNYLTKHLKLG</sequence>
<gene>
    <name evidence="1" type="ORF">ACFQZ7_05170</name>
</gene>
<dbReference type="RefSeq" id="WP_137638205.1">
    <property type="nucleotide sequence ID" value="NZ_BJDN01000020.1"/>
</dbReference>